<gene>
    <name evidence="4" type="ORF">F3Y22_tig00110597pilonHSYRG00796</name>
</gene>
<evidence type="ECO:0000256" key="1">
    <source>
        <dbReference type="ARBA" id="ARBA00023242"/>
    </source>
</evidence>
<organism evidence="4 5">
    <name type="scientific">Hibiscus syriacus</name>
    <name type="common">Rose of Sharon</name>
    <dbReference type="NCBI Taxonomy" id="106335"/>
    <lineage>
        <taxon>Eukaryota</taxon>
        <taxon>Viridiplantae</taxon>
        <taxon>Streptophyta</taxon>
        <taxon>Embryophyta</taxon>
        <taxon>Tracheophyta</taxon>
        <taxon>Spermatophyta</taxon>
        <taxon>Magnoliopsida</taxon>
        <taxon>eudicotyledons</taxon>
        <taxon>Gunneridae</taxon>
        <taxon>Pentapetalae</taxon>
        <taxon>rosids</taxon>
        <taxon>malvids</taxon>
        <taxon>Malvales</taxon>
        <taxon>Malvaceae</taxon>
        <taxon>Malvoideae</taxon>
        <taxon>Hibiscus</taxon>
    </lineage>
</organism>
<comment type="subcellular location">
    <subcellularLocation>
        <location evidence="2">Nucleus</location>
    </subcellularLocation>
</comment>
<dbReference type="SUPFAM" id="SSF88697">
    <property type="entry name" value="PUA domain-like"/>
    <property type="match status" value="1"/>
</dbReference>
<feature type="domain" description="YDG" evidence="3">
    <location>
        <begin position="1"/>
        <end position="77"/>
    </location>
</feature>
<name>A0A6A3A6L4_HIBSY</name>
<accession>A0A6A3A6L4</accession>
<dbReference type="AlphaFoldDB" id="A0A6A3A6L4"/>
<dbReference type="GO" id="GO:0005634">
    <property type="term" value="C:nucleus"/>
    <property type="evidence" value="ECO:0007669"/>
    <property type="project" value="UniProtKB-SubCell"/>
</dbReference>
<dbReference type="InterPro" id="IPR036987">
    <property type="entry name" value="SRA-YDG_sf"/>
</dbReference>
<dbReference type="InterPro" id="IPR015947">
    <property type="entry name" value="PUA-like_sf"/>
</dbReference>
<dbReference type="Gene3D" id="2.30.280.10">
    <property type="entry name" value="SRA-YDG"/>
    <property type="match status" value="1"/>
</dbReference>
<evidence type="ECO:0000313" key="5">
    <source>
        <dbReference type="Proteomes" id="UP000436088"/>
    </source>
</evidence>
<sequence>MYCWASQQASKTNRLYFTAQWQNLGYKHCRVGRCESASKISSNAFTYCGEGLYLVTKYWKEIRRNSGTHVYKFKLVKKEDGRQYDPEWKNIGGISFVPSLVSPNSSSDILKSSRELWLPRKAKGITRRLSSVVYVTNQPISVDD</sequence>
<proteinExistence type="predicted"/>
<evidence type="ECO:0000259" key="3">
    <source>
        <dbReference type="PROSITE" id="PS51015"/>
    </source>
</evidence>
<dbReference type="PROSITE" id="PS51015">
    <property type="entry name" value="YDG"/>
    <property type="match status" value="1"/>
</dbReference>
<comment type="caution">
    <text evidence="4">The sequence shown here is derived from an EMBL/GenBank/DDBJ whole genome shotgun (WGS) entry which is preliminary data.</text>
</comment>
<reference evidence="4" key="1">
    <citation type="submission" date="2019-09" db="EMBL/GenBank/DDBJ databases">
        <title>Draft genome information of white flower Hibiscus syriacus.</title>
        <authorList>
            <person name="Kim Y.-M."/>
        </authorList>
    </citation>
    <scope>NUCLEOTIDE SEQUENCE [LARGE SCALE GENOMIC DNA]</scope>
    <source>
        <strain evidence="4">YM2019G1</strain>
    </source>
</reference>
<protein>
    <recommendedName>
        <fullName evidence="3">YDG domain-containing protein</fullName>
    </recommendedName>
</protein>
<keyword evidence="1 2" id="KW-0539">Nucleus</keyword>
<evidence type="ECO:0000313" key="4">
    <source>
        <dbReference type="EMBL" id="KAE8698759.1"/>
    </source>
</evidence>
<evidence type="ECO:0000256" key="2">
    <source>
        <dbReference type="PROSITE-ProRule" id="PRU00358"/>
    </source>
</evidence>
<dbReference type="EMBL" id="VEPZ02001044">
    <property type="protein sequence ID" value="KAE8698759.1"/>
    <property type="molecule type" value="Genomic_DNA"/>
</dbReference>
<dbReference type="InterPro" id="IPR003105">
    <property type="entry name" value="SRA_YDG"/>
</dbReference>
<dbReference type="Proteomes" id="UP000436088">
    <property type="component" value="Unassembled WGS sequence"/>
</dbReference>
<keyword evidence="5" id="KW-1185">Reference proteome</keyword>